<evidence type="ECO:0000259" key="1">
    <source>
        <dbReference type="Pfam" id="PF00535"/>
    </source>
</evidence>
<dbReference type="CDD" id="cd00761">
    <property type="entry name" value="Glyco_tranf_GTA_type"/>
    <property type="match status" value="1"/>
</dbReference>
<gene>
    <name evidence="2" type="ORF">FEV53_16955</name>
</gene>
<protein>
    <submittedName>
        <fullName evidence="2">Glycosyltransferase family 2 protein</fullName>
    </submittedName>
</protein>
<evidence type="ECO:0000313" key="2">
    <source>
        <dbReference type="EMBL" id="TRD15329.1"/>
    </source>
</evidence>
<name>A0A547PMF2_9RHOB</name>
<evidence type="ECO:0000313" key="3">
    <source>
        <dbReference type="Proteomes" id="UP000318590"/>
    </source>
</evidence>
<feature type="domain" description="Glycosyltransferase 2-like" evidence="1">
    <location>
        <begin position="5"/>
        <end position="164"/>
    </location>
</feature>
<dbReference type="PANTHER" id="PTHR43685:SF2">
    <property type="entry name" value="GLYCOSYLTRANSFERASE 2-LIKE DOMAIN-CONTAINING PROTEIN"/>
    <property type="match status" value="1"/>
</dbReference>
<dbReference type="EMBL" id="VFSV01000047">
    <property type="protein sequence ID" value="TRD15329.1"/>
    <property type="molecule type" value="Genomic_DNA"/>
</dbReference>
<dbReference type="Proteomes" id="UP000318590">
    <property type="component" value="Unassembled WGS sequence"/>
</dbReference>
<dbReference type="InterPro" id="IPR001173">
    <property type="entry name" value="Glyco_trans_2-like"/>
</dbReference>
<dbReference type="Pfam" id="PF00535">
    <property type="entry name" value="Glycos_transf_2"/>
    <property type="match status" value="1"/>
</dbReference>
<dbReference type="GO" id="GO:0016740">
    <property type="term" value="F:transferase activity"/>
    <property type="evidence" value="ECO:0007669"/>
    <property type="project" value="UniProtKB-KW"/>
</dbReference>
<keyword evidence="3" id="KW-1185">Reference proteome</keyword>
<keyword evidence="2" id="KW-0808">Transferase</keyword>
<accession>A0A547PMF2</accession>
<dbReference type="SUPFAM" id="SSF53448">
    <property type="entry name" value="Nucleotide-diphospho-sugar transferases"/>
    <property type="match status" value="1"/>
</dbReference>
<reference evidence="2 3" key="1">
    <citation type="submission" date="2019-06" db="EMBL/GenBank/DDBJ databases">
        <title>Paenimaribius caenipelagi gen. nov., sp. nov., isolated from a tidal flat.</title>
        <authorList>
            <person name="Yoon J.-H."/>
        </authorList>
    </citation>
    <scope>NUCLEOTIDE SEQUENCE [LARGE SCALE GENOMIC DNA]</scope>
    <source>
        <strain evidence="2 3">JBTF-M29</strain>
    </source>
</reference>
<comment type="caution">
    <text evidence="2">The sequence shown here is derived from an EMBL/GenBank/DDBJ whole genome shotgun (WGS) entry which is preliminary data.</text>
</comment>
<proteinExistence type="predicted"/>
<dbReference type="Gene3D" id="3.90.550.10">
    <property type="entry name" value="Spore Coat Polysaccharide Biosynthesis Protein SpsA, Chain A"/>
    <property type="match status" value="1"/>
</dbReference>
<dbReference type="PANTHER" id="PTHR43685">
    <property type="entry name" value="GLYCOSYLTRANSFERASE"/>
    <property type="match status" value="1"/>
</dbReference>
<organism evidence="2 3">
    <name type="scientific">Palleronia caenipelagi</name>
    <dbReference type="NCBI Taxonomy" id="2489174"/>
    <lineage>
        <taxon>Bacteria</taxon>
        <taxon>Pseudomonadati</taxon>
        <taxon>Pseudomonadota</taxon>
        <taxon>Alphaproteobacteria</taxon>
        <taxon>Rhodobacterales</taxon>
        <taxon>Roseobacteraceae</taxon>
        <taxon>Palleronia</taxon>
    </lineage>
</organism>
<dbReference type="OrthoDB" id="5291101at2"/>
<dbReference type="RefSeq" id="WP_142835953.1">
    <property type="nucleotide sequence ID" value="NZ_VFSV01000047.1"/>
</dbReference>
<dbReference type="InterPro" id="IPR050834">
    <property type="entry name" value="Glycosyltransf_2"/>
</dbReference>
<dbReference type="InterPro" id="IPR029044">
    <property type="entry name" value="Nucleotide-diphossugar_trans"/>
</dbReference>
<sequence>MPKASVIVPAFNAVSTIPETLASLQRQSFEDMEIIVVDDGSTDETADLVRSWQSDPRIRLVQQANRGLAGARNTGIAAARGIYLGLCDADDVWQPDKLMRHVRHLDARPHVGVSYSGSYLMDQNGRPISRTQTPRLRGITAAHVFKRNPVGNGSASVLRRRMLEAMAFRPKQEFVRDWYFDETFRQSEDIEFWLRITLRSDWGFEGVPGLLTGYRINTNGLSADTDRQFKSWCRMVDKLRPLDPYFFKRHEPAARAYQYRYLARRAVSGRDGARAFELMRKSLSSSLRPVLEEPIKTISTLLAAGIFAVAGPKVSSVLPGVTHAGPRTERSD</sequence>
<dbReference type="AlphaFoldDB" id="A0A547PMF2"/>